<reference evidence="1 2" key="1">
    <citation type="submission" date="2019-02" db="EMBL/GenBank/DDBJ databases">
        <title>Deep-cultivation of Planctomycetes and their phenomic and genomic characterization uncovers novel biology.</title>
        <authorList>
            <person name="Wiegand S."/>
            <person name="Jogler M."/>
            <person name="Boedeker C."/>
            <person name="Pinto D."/>
            <person name="Vollmers J."/>
            <person name="Rivas-Marin E."/>
            <person name="Kohn T."/>
            <person name="Peeters S.H."/>
            <person name="Heuer A."/>
            <person name="Rast P."/>
            <person name="Oberbeckmann S."/>
            <person name="Bunk B."/>
            <person name="Jeske O."/>
            <person name="Meyerdierks A."/>
            <person name="Storesund J.E."/>
            <person name="Kallscheuer N."/>
            <person name="Luecker S."/>
            <person name="Lage O.M."/>
            <person name="Pohl T."/>
            <person name="Merkel B.J."/>
            <person name="Hornburger P."/>
            <person name="Mueller R.-W."/>
            <person name="Bruemmer F."/>
            <person name="Labrenz M."/>
            <person name="Spormann A.M."/>
            <person name="Op Den Camp H."/>
            <person name="Overmann J."/>
            <person name="Amann R."/>
            <person name="Jetten M.S.M."/>
            <person name="Mascher T."/>
            <person name="Medema M.H."/>
            <person name="Devos D.P."/>
            <person name="Kaster A.-K."/>
            <person name="Ovreas L."/>
            <person name="Rohde M."/>
            <person name="Galperin M.Y."/>
            <person name="Jogler C."/>
        </authorList>
    </citation>
    <scope>NUCLEOTIDE SEQUENCE [LARGE SCALE GENOMIC DNA]</scope>
    <source>
        <strain evidence="1 2">CA85</strain>
    </source>
</reference>
<dbReference type="EMBL" id="SJPK01000025">
    <property type="protein sequence ID" value="TWT55488.1"/>
    <property type="molecule type" value="Genomic_DNA"/>
</dbReference>
<dbReference type="Proteomes" id="UP000318053">
    <property type="component" value="Unassembled WGS sequence"/>
</dbReference>
<keyword evidence="2" id="KW-1185">Reference proteome</keyword>
<name>A0A5C5WY04_9BACT</name>
<gene>
    <name evidence="1" type="ORF">CA85_49010</name>
</gene>
<protein>
    <submittedName>
        <fullName evidence="1">Uncharacterized protein</fullName>
    </submittedName>
</protein>
<comment type="caution">
    <text evidence="1">The sequence shown here is derived from an EMBL/GenBank/DDBJ whole genome shotgun (WGS) entry which is preliminary data.</text>
</comment>
<dbReference type="AlphaFoldDB" id="A0A5C5WY04"/>
<evidence type="ECO:0000313" key="2">
    <source>
        <dbReference type="Proteomes" id="UP000318053"/>
    </source>
</evidence>
<sequence length="253" mass="28909">MHQREIRNTGDWANRIVFDWATHVDQGREEDAIAITIIAIREAVSRDRAAKTLEEEEYILGCRVLLNALRDLANIGLTTRHPDWIKYPKAVEVCWDLSHDARERLTSYSGIDLDFARRWATRATELIQDIDSAFGPGLYCSWEMEFDGLICSICGNDVRGCEHIPGKRYGRKRCALTPKGGQPRAIAIVENPRDPRCRIWPWAKRREEDGHAVVSDIPIFKLFRLEGNDDGGSIVDLEELFQFVVTLASQEIE</sequence>
<evidence type="ECO:0000313" key="1">
    <source>
        <dbReference type="EMBL" id="TWT55488.1"/>
    </source>
</evidence>
<dbReference type="RefSeq" id="WP_146393741.1">
    <property type="nucleotide sequence ID" value="NZ_SJPK01000025.1"/>
</dbReference>
<dbReference type="OrthoDB" id="582162at2"/>
<organism evidence="1 2">
    <name type="scientific">Allorhodopirellula solitaria</name>
    <dbReference type="NCBI Taxonomy" id="2527987"/>
    <lineage>
        <taxon>Bacteria</taxon>
        <taxon>Pseudomonadati</taxon>
        <taxon>Planctomycetota</taxon>
        <taxon>Planctomycetia</taxon>
        <taxon>Pirellulales</taxon>
        <taxon>Pirellulaceae</taxon>
        <taxon>Allorhodopirellula</taxon>
    </lineage>
</organism>
<accession>A0A5C5WY04</accession>
<proteinExistence type="predicted"/>